<dbReference type="SUPFAM" id="SSF46785">
    <property type="entry name" value="Winged helix' DNA-binding domain"/>
    <property type="match status" value="1"/>
</dbReference>
<dbReference type="Proteomes" id="UP000249949">
    <property type="component" value="Chromosome"/>
</dbReference>
<accession>A0A2Z2HI76</accession>
<dbReference type="AlphaFoldDB" id="A0A2Z2HI76"/>
<dbReference type="EMBL" id="CP021324">
    <property type="protein sequence ID" value="ARS63892.1"/>
    <property type="molecule type" value="Genomic_DNA"/>
</dbReference>
<keyword evidence="3" id="KW-1185">Reference proteome</keyword>
<dbReference type="RefSeq" id="WP_086907106.1">
    <property type="nucleotide sequence ID" value="NZ_CP021324.1"/>
</dbReference>
<sequence length="297" mass="33154">MAKGYRVEEIREKLISVLKDSDSGISGIEISKKINVSRITMTKYLKVFAAEGLLRQKNIGNVTLWFLEPGQESFAFPDDYFKITSRYLELLVKGKEEEIYSLIRNCLNSGALINRIIIEVIYPAIDNIRELFDSGKIGTAEQNLLRNIVSKSLSIFNQIPVVLDSKKNVVVIAADPESILIAESASSSYHSDGWNVSHLGDMSYAIDVLFDLDFQKLVGKIWKQKPGILLVVIFSQTSEGLTFFADSINPNKGKSGKQIKLALCGKISKKTKINSDLLSDNLSDILQWSNTISQNIK</sequence>
<organism evidence="2 3">
    <name type="scientific">Candidatus Nitrosomarinus catalinensis</name>
    <dbReference type="NCBI Taxonomy" id="1898749"/>
    <lineage>
        <taxon>Archaea</taxon>
        <taxon>Nitrososphaerota</taxon>
        <taxon>Nitrososphaeria</taxon>
        <taxon>Nitrosopumilales</taxon>
        <taxon>Nitrosopumilaceae</taxon>
        <taxon>Candidatus Nitrosomarinus</taxon>
    </lineage>
</organism>
<dbReference type="OrthoDB" id="111719at2157"/>
<evidence type="ECO:0000313" key="3">
    <source>
        <dbReference type="Proteomes" id="UP000249949"/>
    </source>
</evidence>
<protein>
    <recommendedName>
        <fullName evidence="1">B12-binding N-terminal domain-containing protein</fullName>
    </recommendedName>
</protein>
<proteinExistence type="predicted"/>
<evidence type="ECO:0000313" key="2">
    <source>
        <dbReference type="EMBL" id="ARS63892.1"/>
    </source>
</evidence>
<dbReference type="GeneID" id="32900765"/>
<dbReference type="Gene3D" id="1.10.1240.10">
    <property type="entry name" value="Methionine synthase domain"/>
    <property type="match status" value="1"/>
</dbReference>
<feature type="domain" description="B12-binding N-terminal" evidence="1">
    <location>
        <begin position="86"/>
        <end position="154"/>
    </location>
</feature>
<dbReference type="KEGG" id="nct:NMSP_0263"/>
<dbReference type="InterPro" id="IPR003759">
    <property type="entry name" value="Cbl-bd_cap"/>
</dbReference>
<dbReference type="InterPro" id="IPR036594">
    <property type="entry name" value="Meth_synthase_dom"/>
</dbReference>
<reference evidence="2 3" key="1">
    <citation type="journal article" date="2017" name="Environ. Microbiol.">
        <title>Genome and epigenome of a novel marine Thaumarchaeota strain suggest viral infection, phosphorothioation DNA modification and multiple restriction systems.</title>
        <authorList>
            <person name="Ahlgren N.A."/>
            <person name="Chen Y."/>
            <person name="Needham D.M."/>
            <person name="Parada A.E."/>
            <person name="Sachdeva R."/>
            <person name="Trinh V."/>
            <person name="Chen T."/>
            <person name="Fuhrman J.A."/>
        </authorList>
    </citation>
    <scope>NUCLEOTIDE SEQUENCE [LARGE SCALE GENOMIC DNA]</scope>
    <source>
        <strain evidence="2 3">SPOT01</strain>
    </source>
</reference>
<evidence type="ECO:0000259" key="1">
    <source>
        <dbReference type="Pfam" id="PF02607"/>
    </source>
</evidence>
<dbReference type="Pfam" id="PF02607">
    <property type="entry name" value="B12-binding_2"/>
    <property type="match status" value="1"/>
</dbReference>
<dbReference type="InterPro" id="IPR036390">
    <property type="entry name" value="WH_DNA-bd_sf"/>
</dbReference>
<gene>
    <name evidence="2" type="ORF">NMSP_0263</name>
</gene>
<name>A0A2Z2HI76_9ARCH</name>